<feature type="compositionally biased region" description="Low complexity" evidence="1">
    <location>
        <begin position="342"/>
        <end position="365"/>
    </location>
</feature>
<evidence type="ECO:0000256" key="1">
    <source>
        <dbReference type="SAM" id="MobiDB-lite"/>
    </source>
</evidence>
<name>A0A0G4GWM1_9ALVE</name>
<accession>A0A0G4GWM1</accession>
<evidence type="ECO:0008006" key="3">
    <source>
        <dbReference type="Google" id="ProtNLM"/>
    </source>
</evidence>
<dbReference type="InterPro" id="IPR036915">
    <property type="entry name" value="Cyclin-like_sf"/>
</dbReference>
<protein>
    <recommendedName>
        <fullName evidence="3">Cyclin N-terminal domain-containing protein</fullName>
    </recommendedName>
</protein>
<dbReference type="GO" id="GO:0016538">
    <property type="term" value="F:cyclin-dependent protein serine/threonine kinase regulator activity"/>
    <property type="evidence" value="ECO:0007669"/>
    <property type="project" value="InterPro"/>
</dbReference>
<sequence>MSPGASSICLSVQEEEKDWRSMATHTERLAQRRASAGTLPAEIQCPPCGARYFERSEVGGIVPEAVTVDATHKLCRLFYALGQPHGDTLCTALFLLHRFCFIAKVRRANDAALAAAVFFLASKIVWKPPRLQLLAQKARQCSQAYQTTQALQQQQAAAGAGNSPTNMDSEQAICQSWTAAILSIEYRILHALEFNLDTETALPLVRSFVKTLMHRKRISDQATGTVLLRDAENFATDSYRLRICMVERPPVIALASIHCGLLLRNVQLHRAASERLPEVEGEERMTGGEGEAGPPSLSSEPGDPQPWHSLLDSSVSARSIERVANEIALLYDGSVFIFPHAHPPSQSQSIPPVSASAGAGAAVESRGGGPGGSHAPHVQAQASTGNPPQLPPGAFSDLRGISGVSTAAPLRQTSAGTTVVSPMVRQPGLGGQYQQGGGGGVWPGVGQASAVRNLVHGGNMGGGFR</sequence>
<dbReference type="VEuPathDB" id="CryptoDB:Cvel_5318"/>
<dbReference type="InterPro" id="IPR043198">
    <property type="entry name" value="Cyclin/Ssn8"/>
</dbReference>
<evidence type="ECO:0000313" key="2">
    <source>
        <dbReference type="EMBL" id="CEM35337.1"/>
    </source>
</evidence>
<organism evidence="2">
    <name type="scientific">Chromera velia CCMP2878</name>
    <dbReference type="NCBI Taxonomy" id="1169474"/>
    <lineage>
        <taxon>Eukaryota</taxon>
        <taxon>Sar</taxon>
        <taxon>Alveolata</taxon>
        <taxon>Colpodellida</taxon>
        <taxon>Chromeraceae</taxon>
        <taxon>Chromera</taxon>
    </lineage>
</organism>
<dbReference type="Gene3D" id="1.10.472.10">
    <property type="entry name" value="Cyclin-like"/>
    <property type="match status" value="2"/>
</dbReference>
<dbReference type="SUPFAM" id="SSF47954">
    <property type="entry name" value="Cyclin-like"/>
    <property type="match status" value="2"/>
</dbReference>
<dbReference type="EMBL" id="CDMZ01001624">
    <property type="protein sequence ID" value="CEM35337.1"/>
    <property type="molecule type" value="Genomic_DNA"/>
</dbReference>
<feature type="compositionally biased region" description="Basic and acidic residues" evidence="1">
    <location>
        <begin position="274"/>
        <end position="286"/>
    </location>
</feature>
<dbReference type="PANTHER" id="PTHR10026">
    <property type="entry name" value="CYCLIN"/>
    <property type="match status" value="1"/>
</dbReference>
<gene>
    <name evidence="2" type="ORF">Cvel_5318</name>
</gene>
<dbReference type="AlphaFoldDB" id="A0A0G4GWM1"/>
<proteinExistence type="predicted"/>
<dbReference type="GO" id="GO:0006357">
    <property type="term" value="P:regulation of transcription by RNA polymerase II"/>
    <property type="evidence" value="ECO:0007669"/>
    <property type="project" value="InterPro"/>
</dbReference>
<reference evidence="2" key="1">
    <citation type="submission" date="2014-11" db="EMBL/GenBank/DDBJ databases">
        <authorList>
            <person name="Otto D Thomas"/>
            <person name="Naeem Raeece"/>
        </authorList>
    </citation>
    <scope>NUCLEOTIDE SEQUENCE</scope>
</reference>
<feature type="region of interest" description="Disordered" evidence="1">
    <location>
        <begin position="274"/>
        <end position="310"/>
    </location>
</feature>
<feature type="region of interest" description="Disordered" evidence="1">
    <location>
        <begin position="342"/>
        <end position="400"/>
    </location>
</feature>